<keyword evidence="3" id="KW-1185">Reference proteome</keyword>
<dbReference type="InterPro" id="IPR029045">
    <property type="entry name" value="ClpP/crotonase-like_dom_sf"/>
</dbReference>
<accession>A0A840AGJ3</accession>
<dbReference type="GO" id="GO:0003824">
    <property type="term" value="F:catalytic activity"/>
    <property type="evidence" value="ECO:0007669"/>
    <property type="project" value="UniProtKB-ARBA"/>
</dbReference>
<name>A0A840AGJ3_9PROT</name>
<dbReference type="Proteomes" id="UP000553193">
    <property type="component" value="Unassembled WGS sequence"/>
</dbReference>
<dbReference type="AlphaFoldDB" id="A0A840AGJ3"/>
<comment type="similarity">
    <text evidence="1">Belongs to the enoyl-CoA hydratase/isomerase family.</text>
</comment>
<protein>
    <submittedName>
        <fullName evidence="2">Enoyl-CoA hydratase/carnithine racemase</fullName>
    </submittedName>
</protein>
<evidence type="ECO:0000313" key="2">
    <source>
        <dbReference type="EMBL" id="MBB3899673.1"/>
    </source>
</evidence>
<reference evidence="2 3" key="1">
    <citation type="submission" date="2020-08" db="EMBL/GenBank/DDBJ databases">
        <title>Genomic Encyclopedia of Type Strains, Phase IV (KMG-IV): sequencing the most valuable type-strain genomes for metagenomic binning, comparative biology and taxonomic classification.</title>
        <authorList>
            <person name="Goeker M."/>
        </authorList>
    </citation>
    <scope>NUCLEOTIDE SEQUENCE [LARGE SCALE GENOMIC DNA]</scope>
    <source>
        <strain evidence="2 3">DSM 19979</strain>
    </source>
</reference>
<proteinExistence type="inferred from homology"/>
<dbReference type="CDD" id="cd06558">
    <property type="entry name" value="crotonase-like"/>
    <property type="match status" value="1"/>
</dbReference>
<evidence type="ECO:0000256" key="1">
    <source>
        <dbReference type="ARBA" id="ARBA00005254"/>
    </source>
</evidence>
<dbReference type="Gene3D" id="1.10.12.10">
    <property type="entry name" value="Lyase 2-enoyl-coa Hydratase, Chain A, domain 2"/>
    <property type="match status" value="1"/>
</dbReference>
<evidence type="ECO:0000313" key="3">
    <source>
        <dbReference type="Proteomes" id="UP000553193"/>
    </source>
</evidence>
<gene>
    <name evidence="2" type="ORF">GGQ83_003133</name>
</gene>
<dbReference type="PANTHER" id="PTHR43459">
    <property type="entry name" value="ENOYL-COA HYDRATASE"/>
    <property type="match status" value="1"/>
</dbReference>
<organism evidence="2 3">
    <name type="scientific">Roseococcus suduntuyensis</name>
    <dbReference type="NCBI Taxonomy" id="455361"/>
    <lineage>
        <taxon>Bacteria</taxon>
        <taxon>Pseudomonadati</taxon>
        <taxon>Pseudomonadota</taxon>
        <taxon>Alphaproteobacteria</taxon>
        <taxon>Acetobacterales</taxon>
        <taxon>Roseomonadaceae</taxon>
        <taxon>Roseococcus</taxon>
    </lineage>
</organism>
<dbReference type="SUPFAM" id="SSF52096">
    <property type="entry name" value="ClpP/crotonase"/>
    <property type="match status" value="1"/>
</dbReference>
<sequence>MDGMDPKTRMRITEERHGAVVVLTLDYPARRNALAVPLRVELEQALERASADGQTRALVLTGSEGVFSAGGDISGMDIESAYDGRERMRRTHRLVRLLARGNLPIVAAVEGWAVGAGLSLALLCDHIVAAEDARFMAGFHKIGLMSDMGMPATLPARIGVGRARDMLLFHTQYLGTEAKSIGLVDHVVPKGKALEVALERAQTLAQEAPLPIAFTKQWFADDLETALARESDFQATLFTTTDFREGREAFLNKRKPRFQGR</sequence>
<dbReference type="InterPro" id="IPR014748">
    <property type="entry name" value="Enoyl-CoA_hydra_C"/>
</dbReference>
<dbReference type="EMBL" id="JACIDJ010000006">
    <property type="protein sequence ID" value="MBB3899673.1"/>
    <property type="molecule type" value="Genomic_DNA"/>
</dbReference>
<dbReference type="RefSeq" id="WP_242535170.1">
    <property type="nucleotide sequence ID" value="NZ_JACIDJ010000006.1"/>
</dbReference>
<dbReference type="Pfam" id="PF00378">
    <property type="entry name" value="ECH_1"/>
    <property type="match status" value="1"/>
</dbReference>
<dbReference type="Gene3D" id="3.90.226.10">
    <property type="entry name" value="2-enoyl-CoA Hydratase, Chain A, domain 1"/>
    <property type="match status" value="1"/>
</dbReference>
<dbReference type="PANTHER" id="PTHR43459:SF1">
    <property type="entry name" value="EG:BACN32G11.4 PROTEIN"/>
    <property type="match status" value="1"/>
</dbReference>
<dbReference type="InterPro" id="IPR001753">
    <property type="entry name" value="Enoyl-CoA_hydra/iso"/>
</dbReference>
<comment type="caution">
    <text evidence="2">The sequence shown here is derived from an EMBL/GenBank/DDBJ whole genome shotgun (WGS) entry which is preliminary data.</text>
</comment>